<gene>
    <name evidence="2" type="ORF">BJ971_005719</name>
</gene>
<proteinExistence type="predicted"/>
<reference evidence="2 3" key="1">
    <citation type="submission" date="2020-08" db="EMBL/GenBank/DDBJ databases">
        <title>Sequencing the genomes of 1000 actinobacteria strains.</title>
        <authorList>
            <person name="Klenk H.-P."/>
        </authorList>
    </citation>
    <scope>NUCLEOTIDE SEQUENCE [LARGE SCALE GENOMIC DNA]</scope>
    <source>
        <strain evidence="2 3">DSM 43149</strain>
    </source>
</reference>
<evidence type="ECO:0000313" key="3">
    <source>
        <dbReference type="Proteomes" id="UP000578112"/>
    </source>
</evidence>
<dbReference type="EMBL" id="JACHNH010000001">
    <property type="protein sequence ID" value="MBB4765163.1"/>
    <property type="molecule type" value="Genomic_DNA"/>
</dbReference>
<dbReference type="Gene3D" id="3.40.630.30">
    <property type="match status" value="1"/>
</dbReference>
<dbReference type="Proteomes" id="UP000578112">
    <property type="component" value="Unassembled WGS sequence"/>
</dbReference>
<dbReference type="RefSeq" id="WP_184996257.1">
    <property type="nucleotide sequence ID" value="NZ_BOMK01000031.1"/>
</dbReference>
<name>A0A7W7I2B4_9ACTN</name>
<organism evidence="2 3">
    <name type="scientific">Actinoplanes digitatis</name>
    <dbReference type="NCBI Taxonomy" id="1868"/>
    <lineage>
        <taxon>Bacteria</taxon>
        <taxon>Bacillati</taxon>
        <taxon>Actinomycetota</taxon>
        <taxon>Actinomycetes</taxon>
        <taxon>Micromonosporales</taxon>
        <taxon>Micromonosporaceae</taxon>
        <taxon>Actinoplanes</taxon>
    </lineage>
</organism>
<protein>
    <recommendedName>
        <fullName evidence="1">BioF2-like acetyltransferase domain-containing protein</fullName>
    </recommendedName>
</protein>
<dbReference type="Pfam" id="PF13480">
    <property type="entry name" value="Acetyltransf_6"/>
    <property type="match status" value="1"/>
</dbReference>
<dbReference type="InterPro" id="IPR038740">
    <property type="entry name" value="BioF2-like_GNAT_dom"/>
</dbReference>
<accession>A0A7W7I2B4</accession>
<feature type="domain" description="BioF2-like acetyltransferase" evidence="1">
    <location>
        <begin position="156"/>
        <end position="286"/>
    </location>
</feature>
<dbReference type="SUPFAM" id="SSF55729">
    <property type="entry name" value="Acyl-CoA N-acyltransferases (Nat)"/>
    <property type="match status" value="1"/>
</dbReference>
<comment type="caution">
    <text evidence="2">The sequence shown here is derived from an EMBL/GenBank/DDBJ whole genome shotgun (WGS) entry which is preliminary data.</text>
</comment>
<evidence type="ECO:0000313" key="2">
    <source>
        <dbReference type="EMBL" id="MBB4765163.1"/>
    </source>
</evidence>
<evidence type="ECO:0000259" key="1">
    <source>
        <dbReference type="Pfam" id="PF13480"/>
    </source>
</evidence>
<keyword evidence="3" id="KW-1185">Reference proteome</keyword>
<dbReference type="AlphaFoldDB" id="A0A7W7I2B4"/>
<dbReference type="InterPro" id="IPR016181">
    <property type="entry name" value="Acyl_CoA_acyltransferase"/>
</dbReference>
<sequence length="343" mass="39114">MTASPRAALLEPAAREWKEALQRADHDMYHESEYVVLDARLYGGRPIAFWYEEDGRRLLMPLIVRDIPDSDLRDALSPYGYPGPVSDAPADTGFWERACAAMIETLRADGIVSVFVRMHPLLRAPLETLGRFGALVRHGETVSMDLTVSLDEMWKQTRSDHRNHINRARRDGTRIVFDDWDRLGEWVEVYHDNMRRVGATSYYFFTREHLAAMHDAVGDRMHLAVALEGDEVVGGNTFFEHDGIATGYVSSTRRAPRRYADELLYDEVRRWCKSRGDTVFHLGGGKGGCNDSLFSYKAGFSPSRHAFHTWRVVTDEPAYRQLVRQRAPEADPADLSATFPSYR</sequence>